<organism evidence="2 3">
    <name type="scientific">Mycolicibacterium rhodesiae (strain NBB3)</name>
    <name type="common">Mycobacterium rhodesiae</name>
    <dbReference type="NCBI Taxonomy" id="710685"/>
    <lineage>
        <taxon>Bacteria</taxon>
        <taxon>Bacillati</taxon>
        <taxon>Actinomycetota</taxon>
        <taxon>Actinomycetes</taxon>
        <taxon>Mycobacteriales</taxon>
        <taxon>Mycobacteriaceae</taxon>
        <taxon>Mycolicibacterium</taxon>
    </lineage>
</organism>
<evidence type="ECO:0000256" key="1">
    <source>
        <dbReference type="SAM" id="Phobius"/>
    </source>
</evidence>
<keyword evidence="1" id="KW-0472">Membrane</keyword>
<protein>
    <recommendedName>
        <fullName evidence="4">DUF2330 domain-containing protein</fullName>
    </recommendedName>
</protein>
<keyword evidence="3" id="KW-1185">Reference proteome</keyword>
<dbReference type="Proteomes" id="UP000005442">
    <property type="component" value="Chromosome"/>
</dbReference>
<evidence type="ECO:0000313" key="3">
    <source>
        <dbReference type="Proteomes" id="UP000005442"/>
    </source>
</evidence>
<dbReference type="InterPro" id="IPR019283">
    <property type="entry name" value="DUF2330"/>
</dbReference>
<reference evidence="2 3" key="1">
    <citation type="submission" date="2011-12" db="EMBL/GenBank/DDBJ databases">
        <title>Complete sequence of Mycobacterium rhodesiae NBB3.</title>
        <authorList>
            <consortium name="US DOE Joint Genome Institute"/>
            <person name="Lucas S."/>
            <person name="Han J."/>
            <person name="Lapidus A."/>
            <person name="Cheng J.-F."/>
            <person name="Goodwin L."/>
            <person name="Pitluck S."/>
            <person name="Peters L."/>
            <person name="Mikhailova N."/>
            <person name="Gu W."/>
            <person name="Detter J.C."/>
            <person name="Han C."/>
            <person name="Tapia R."/>
            <person name="Land M."/>
            <person name="Hauser L."/>
            <person name="Kyrpides N."/>
            <person name="Ivanova N."/>
            <person name="Pagani I."/>
            <person name="Mattes T."/>
            <person name="Holmes A."/>
            <person name="Rutledge P."/>
            <person name="Paulsen I."/>
            <person name="Coleman N."/>
            <person name="Woyke T."/>
        </authorList>
    </citation>
    <scope>NUCLEOTIDE SEQUENCE [LARGE SCALE GENOMIC DNA]</scope>
    <source>
        <strain evidence="2 3">NBB3</strain>
    </source>
</reference>
<evidence type="ECO:0008006" key="4">
    <source>
        <dbReference type="Google" id="ProtNLM"/>
    </source>
</evidence>
<dbReference type="HOGENOM" id="CLU_064735_0_0_11"/>
<dbReference type="STRING" id="710685.MycrhN_5372"/>
<dbReference type="Pfam" id="PF10092">
    <property type="entry name" value="DUF2330"/>
    <property type="match status" value="1"/>
</dbReference>
<dbReference type="eggNOG" id="COG4402">
    <property type="taxonomic scope" value="Bacteria"/>
</dbReference>
<dbReference type="EMBL" id="CP003169">
    <property type="protein sequence ID" value="AEV75846.1"/>
    <property type="molecule type" value="Genomic_DNA"/>
</dbReference>
<gene>
    <name evidence="2" type="ordered locus">MycrhN_5372</name>
</gene>
<dbReference type="PATRIC" id="fig|710685.3.peg.5398"/>
<dbReference type="KEGG" id="mrh:MycrhN_5372"/>
<name>G8RHH6_MYCRN</name>
<proteinExistence type="predicted"/>
<keyword evidence="1" id="KW-0812">Transmembrane</keyword>
<keyword evidence="1" id="KW-1133">Transmembrane helix</keyword>
<evidence type="ECO:0000313" key="2">
    <source>
        <dbReference type="EMBL" id="AEV75846.1"/>
    </source>
</evidence>
<feature type="transmembrane region" description="Helical" evidence="1">
    <location>
        <begin position="346"/>
        <end position="367"/>
    </location>
</feature>
<dbReference type="AlphaFoldDB" id="G8RHH6"/>
<sequence>MLFARRGVERDRLRNMIRQKEVVVVVRACRSLIMVFTVLAGALLFSVASPAWACGCGAYVPDHPGSSVADERALIAWDGSTEDILMSLSVTGSSDRAAWVMPVPSAARITLGDTEVFSELARITAPRIEYRDSWWPTIPWLVWAGSASDTAGAPAGAVNVLGRQRLGPFDVTRLAANDPTALANWLSDNGFPHPDGLDDNLAPYVADGWEVVAVQLVPAEEGGSLSGALQPLRLSFASDTVIYPMRLSRSATTSQYIDLYVLADHRMDPSAVPVAGDRPTLEFAGRIERSDSPALADYVDDGAFLTRWKNTIWDPAAIGGDYVFEQAASDTPFQQVTYRTRDRGHITYLILVASIGVLGLAGAVLVIRRMMRSGR</sequence>
<accession>G8RHH6</accession>